<keyword evidence="3 5" id="KW-0597">Phosphoprotein</keyword>
<evidence type="ECO:0000259" key="8">
    <source>
        <dbReference type="PROSITE" id="PS50110"/>
    </source>
</evidence>
<dbReference type="SMART" id="SM00448">
    <property type="entry name" value="REC"/>
    <property type="match status" value="2"/>
</dbReference>
<sequence length="967" mass="107513">MLFTKMKWLPSSIILSLFSYALVLIATISSGDALSIEPSPTIENTLIKKHLHILLINSGNRDLPMEREILAGLKSKLKESPVIVDIYQEYLDSARFSESSQNLAMANYLAKKYENTPLDIVISNGIPSANFLTENLELFKKIKQVFVRSGAVDVSQVHNKVLIDASNDYKKSVNDLIRLTSPKKIVVLADKKATLARVHLKSLNEEFELLPNSIEIKYVLDEPLVILRQQVANQPPGTIILFTPIMRFKNGSFQTPYQTVSELEKVSNAPIFSFWGSMLGSGVVGGYMLSGLKVGEAIGTIIIDIAQGNEIRNYSADLVNVHLYDSRQLIKHNIDVQSHISEAVIKFYQPTFIEQYKVGILFTLFAFVVLSIFVFLLVIANKKRKSAINALHREQNLLEQRVLERTEELLIAKHKAVAASVAKSDFLANMSHEIRTPMNGVMGMLGLLNNTPLDEQQKHYISIAESSSQSLLTVINDILDFSKIEAGKLDIENIDFNLQLLIEESITSMSFLAYEKNLEIIVDTKNINNVFVKGDPSRLRQIFNNLVSNAIKFTEVGEIVISVKTQSSKTESTKTDGEQNNERIDFTFSVTDSGIGIAKDKITNLFSAFTQADNSTTRKYGGTGLGLSITKQLCKLMNGEVSVISKIDKGSTFTVNFTLPTGKVIDNEATFIDISHKNFLIVDDNKTNREILISQLSHWGAYVFSAKSGAEALALLTSDNAPELDAMILDFQMEEMNGIELAKEIHNIPAYKQAKLMMMTSVMLNENYQYYIDNGFSAYLTKPTAATKLVKALSKVLSQTNLQPATLVTEYNTEAMNEAIKLDSNEHSNEDSHENVDDFSAITILLVEDNRINQKVALGILKHFKVNCKVANNGLEAISILETGALIDLILMDCQMPVMSGFEATAAIRSSDKIANAKSVPIIALTANSMAGDREKCLACGMDDYLSKPINLAEFMAKFKYWLEEKK</sequence>
<reference evidence="9 10" key="1">
    <citation type="submission" date="2019-08" db="EMBL/GenBank/DDBJ databases">
        <title>Microbe sample from Colwellia echini.</title>
        <authorList>
            <person name="Christiansen L."/>
            <person name="Pathiraja D."/>
            <person name="Schultz-Johansen M."/>
            <person name="Choi I.-G."/>
            <person name="Stougaard P."/>
        </authorList>
    </citation>
    <scope>NUCLEOTIDE SEQUENCE [LARGE SCALE GENOMIC DNA]</scope>
    <source>
        <strain evidence="9 10">A3</strain>
    </source>
</reference>
<comment type="caution">
    <text evidence="9">The sequence shown here is derived from an EMBL/GenBank/DDBJ whole genome shotgun (WGS) entry which is preliminary data.</text>
</comment>
<keyword evidence="4" id="KW-0902">Two-component regulatory system</keyword>
<evidence type="ECO:0000256" key="6">
    <source>
        <dbReference type="SAM" id="Phobius"/>
    </source>
</evidence>
<dbReference type="InterPro" id="IPR001789">
    <property type="entry name" value="Sig_transdc_resp-reg_receiver"/>
</dbReference>
<feature type="domain" description="Response regulatory" evidence="8">
    <location>
        <begin position="678"/>
        <end position="797"/>
    </location>
</feature>
<accession>A0ABY3MY03</accession>
<dbReference type="InterPro" id="IPR005467">
    <property type="entry name" value="His_kinase_dom"/>
</dbReference>
<dbReference type="SMART" id="SM00388">
    <property type="entry name" value="HisKA"/>
    <property type="match status" value="1"/>
</dbReference>
<proteinExistence type="predicted"/>
<dbReference type="EMBL" id="PJAI02000006">
    <property type="protein sequence ID" value="TYK66106.1"/>
    <property type="molecule type" value="Genomic_DNA"/>
</dbReference>
<evidence type="ECO:0000256" key="5">
    <source>
        <dbReference type="PROSITE-ProRule" id="PRU00169"/>
    </source>
</evidence>
<dbReference type="SUPFAM" id="SSF55874">
    <property type="entry name" value="ATPase domain of HSP90 chaperone/DNA topoisomerase II/histidine kinase"/>
    <property type="match status" value="1"/>
</dbReference>
<dbReference type="InterPro" id="IPR003594">
    <property type="entry name" value="HATPase_dom"/>
</dbReference>
<dbReference type="Pfam" id="PF02518">
    <property type="entry name" value="HATPase_c"/>
    <property type="match status" value="1"/>
</dbReference>
<feature type="domain" description="Histidine kinase" evidence="7">
    <location>
        <begin position="429"/>
        <end position="661"/>
    </location>
</feature>
<gene>
    <name evidence="9" type="ORF">CWS31_007515</name>
</gene>
<protein>
    <recommendedName>
        <fullName evidence="2">histidine kinase</fullName>
        <ecNumber evidence="2">2.7.13.3</ecNumber>
    </recommendedName>
</protein>
<dbReference type="Gene3D" id="3.30.565.10">
    <property type="entry name" value="Histidine kinase-like ATPase, C-terminal domain"/>
    <property type="match status" value="1"/>
</dbReference>
<dbReference type="CDD" id="cd17546">
    <property type="entry name" value="REC_hyHK_CKI1_RcsC-like"/>
    <property type="match status" value="2"/>
</dbReference>
<feature type="domain" description="Response regulatory" evidence="8">
    <location>
        <begin position="843"/>
        <end position="963"/>
    </location>
</feature>
<dbReference type="RefSeq" id="WP_101345524.1">
    <property type="nucleotide sequence ID" value="NZ_PJAI02000006.1"/>
</dbReference>
<feature type="modified residue" description="4-aspartylphosphate" evidence="5">
    <location>
        <position position="893"/>
    </location>
</feature>
<dbReference type="InterPro" id="IPR011006">
    <property type="entry name" value="CheY-like_superfamily"/>
</dbReference>
<feature type="modified residue" description="4-aspartylphosphate" evidence="5">
    <location>
        <position position="730"/>
    </location>
</feature>
<dbReference type="InterPro" id="IPR003661">
    <property type="entry name" value="HisK_dim/P_dom"/>
</dbReference>
<dbReference type="SUPFAM" id="SSF47384">
    <property type="entry name" value="Homodimeric domain of signal transducing histidine kinase"/>
    <property type="match status" value="1"/>
</dbReference>
<dbReference type="InterPro" id="IPR004358">
    <property type="entry name" value="Sig_transdc_His_kin-like_C"/>
</dbReference>
<dbReference type="Proteomes" id="UP000815846">
    <property type="component" value="Unassembled WGS sequence"/>
</dbReference>
<dbReference type="EC" id="2.7.13.3" evidence="2"/>
<dbReference type="CDD" id="cd00082">
    <property type="entry name" value="HisKA"/>
    <property type="match status" value="1"/>
</dbReference>
<dbReference type="PRINTS" id="PR00344">
    <property type="entry name" value="BCTRLSENSOR"/>
</dbReference>
<evidence type="ECO:0000256" key="2">
    <source>
        <dbReference type="ARBA" id="ARBA00012438"/>
    </source>
</evidence>
<evidence type="ECO:0000259" key="7">
    <source>
        <dbReference type="PROSITE" id="PS50109"/>
    </source>
</evidence>
<dbReference type="PANTHER" id="PTHR45339">
    <property type="entry name" value="HYBRID SIGNAL TRANSDUCTION HISTIDINE KINASE J"/>
    <property type="match status" value="1"/>
</dbReference>
<evidence type="ECO:0000256" key="3">
    <source>
        <dbReference type="ARBA" id="ARBA00022553"/>
    </source>
</evidence>
<dbReference type="CDD" id="cd16922">
    <property type="entry name" value="HATPase_EvgS-ArcB-TorS-like"/>
    <property type="match status" value="1"/>
</dbReference>
<dbReference type="SUPFAM" id="SSF52172">
    <property type="entry name" value="CheY-like"/>
    <property type="match status" value="2"/>
</dbReference>
<organism evidence="9 10">
    <name type="scientific">Colwellia echini</name>
    <dbReference type="NCBI Taxonomy" id="1982103"/>
    <lineage>
        <taxon>Bacteria</taxon>
        <taxon>Pseudomonadati</taxon>
        <taxon>Pseudomonadota</taxon>
        <taxon>Gammaproteobacteria</taxon>
        <taxon>Alteromonadales</taxon>
        <taxon>Colwelliaceae</taxon>
        <taxon>Colwellia</taxon>
    </lineage>
</organism>
<keyword evidence="6" id="KW-0472">Membrane</keyword>
<dbReference type="SMART" id="SM00387">
    <property type="entry name" value="HATPase_c"/>
    <property type="match status" value="1"/>
</dbReference>
<keyword evidence="6" id="KW-0812">Transmembrane</keyword>
<dbReference type="InterPro" id="IPR036097">
    <property type="entry name" value="HisK_dim/P_sf"/>
</dbReference>
<dbReference type="Gene3D" id="1.10.287.130">
    <property type="match status" value="1"/>
</dbReference>
<keyword evidence="10" id="KW-1185">Reference proteome</keyword>
<dbReference type="InterPro" id="IPR036890">
    <property type="entry name" value="HATPase_C_sf"/>
</dbReference>
<evidence type="ECO:0000256" key="1">
    <source>
        <dbReference type="ARBA" id="ARBA00000085"/>
    </source>
</evidence>
<name>A0ABY3MY03_9GAMM</name>
<evidence type="ECO:0000313" key="9">
    <source>
        <dbReference type="EMBL" id="TYK66106.1"/>
    </source>
</evidence>
<dbReference type="Gene3D" id="3.40.50.2300">
    <property type="match status" value="2"/>
</dbReference>
<dbReference type="PROSITE" id="PS50109">
    <property type="entry name" value="HIS_KIN"/>
    <property type="match status" value="1"/>
</dbReference>
<evidence type="ECO:0000313" key="10">
    <source>
        <dbReference type="Proteomes" id="UP000815846"/>
    </source>
</evidence>
<feature type="transmembrane region" description="Helical" evidence="6">
    <location>
        <begin position="358"/>
        <end position="379"/>
    </location>
</feature>
<keyword evidence="6" id="KW-1133">Transmembrane helix</keyword>
<dbReference type="PROSITE" id="PS50110">
    <property type="entry name" value="RESPONSE_REGULATORY"/>
    <property type="match status" value="2"/>
</dbReference>
<evidence type="ECO:0000256" key="4">
    <source>
        <dbReference type="ARBA" id="ARBA00023012"/>
    </source>
</evidence>
<dbReference type="PANTHER" id="PTHR45339:SF1">
    <property type="entry name" value="HYBRID SIGNAL TRANSDUCTION HISTIDINE KINASE J"/>
    <property type="match status" value="1"/>
</dbReference>
<dbReference type="Pfam" id="PF00072">
    <property type="entry name" value="Response_reg"/>
    <property type="match status" value="2"/>
</dbReference>
<dbReference type="Pfam" id="PF00512">
    <property type="entry name" value="HisKA"/>
    <property type="match status" value="1"/>
</dbReference>
<comment type="catalytic activity">
    <reaction evidence="1">
        <text>ATP + protein L-histidine = ADP + protein N-phospho-L-histidine.</text>
        <dbReference type="EC" id="2.7.13.3"/>
    </reaction>
</comment>